<dbReference type="WBParaSite" id="ECPE_0001440401-mRNA-1">
    <property type="protein sequence ID" value="ECPE_0001440401-mRNA-1"/>
    <property type="gene ID" value="ECPE_0001440401"/>
</dbReference>
<name>A0A183B579_9TREM</name>
<accession>A0A183B579</accession>
<protein>
    <submittedName>
        <fullName evidence="1">Pecanex-like protein</fullName>
    </submittedName>
</protein>
<proteinExistence type="predicted"/>
<reference evidence="1" key="1">
    <citation type="submission" date="2016-06" db="UniProtKB">
        <authorList>
            <consortium name="WormBaseParasite"/>
        </authorList>
    </citation>
    <scope>IDENTIFICATION</scope>
</reference>
<sequence>LDCEPESLTTAELEQSVRLSEFRLQTNLAALVKIQNKEDHVKEWLKSTNEAVSRGEYTPSEGPLSPQVDTVCSFTESSGPCSPTLNSIMEQKMETNATVTNSTGA</sequence>
<dbReference type="AlphaFoldDB" id="A0A183B579"/>
<organism evidence="1">
    <name type="scientific">Echinostoma caproni</name>
    <dbReference type="NCBI Taxonomy" id="27848"/>
    <lineage>
        <taxon>Eukaryota</taxon>
        <taxon>Metazoa</taxon>
        <taxon>Spiralia</taxon>
        <taxon>Lophotrochozoa</taxon>
        <taxon>Platyhelminthes</taxon>
        <taxon>Trematoda</taxon>
        <taxon>Digenea</taxon>
        <taxon>Plagiorchiida</taxon>
        <taxon>Echinostomata</taxon>
        <taxon>Echinostomatoidea</taxon>
        <taxon>Echinostomatidae</taxon>
        <taxon>Echinostoma</taxon>
    </lineage>
</organism>
<evidence type="ECO:0000313" key="1">
    <source>
        <dbReference type="WBParaSite" id="ECPE_0001440401-mRNA-1"/>
    </source>
</evidence>